<keyword evidence="1" id="KW-1133">Transmembrane helix</keyword>
<comment type="caution">
    <text evidence="2">The sequence shown here is derived from an EMBL/GenBank/DDBJ whole genome shotgun (WGS) entry which is preliminary data.</text>
</comment>
<gene>
    <name evidence="3" type="ORF">J2S69_004045</name>
    <name evidence="2" type="ORF">O2L01_16920</name>
</gene>
<organism evidence="2 4">
    <name type="scientific">Glycomyces lechevalierae</name>
    <dbReference type="NCBI Taxonomy" id="256034"/>
    <lineage>
        <taxon>Bacteria</taxon>
        <taxon>Bacillati</taxon>
        <taxon>Actinomycetota</taxon>
        <taxon>Actinomycetes</taxon>
        <taxon>Glycomycetales</taxon>
        <taxon>Glycomycetaceae</taxon>
        <taxon>Glycomyces</taxon>
    </lineage>
</organism>
<evidence type="ECO:0000256" key="1">
    <source>
        <dbReference type="SAM" id="Phobius"/>
    </source>
</evidence>
<evidence type="ECO:0000313" key="3">
    <source>
        <dbReference type="EMBL" id="MDR7340326.1"/>
    </source>
</evidence>
<protein>
    <submittedName>
        <fullName evidence="2">Uncharacterized protein</fullName>
    </submittedName>
</protein>
<dbReference type="Proteomes" id="UP001145799">
    <property type="component" value="Unassembled WGS sequence"/>
</dbReference>
<reference evidence="3 5" key="2">
    <citation type="submission" date="2023-07" db="EMBL/GenBank/DDBJ databases">
        <title>Sequencing the genomes of 1000 actinobacteria strains.</title>
        <authorList>
            <person name="Klenk H.-P."/>
        </authorList>
    </citation>
    <scope>NUCLEOTIDE SEQUENCE [LARGE SCALE GENOMIC DNA]</scope>
    <source>
        <strain evidence="3 5">DSM 44724</strain>
    </source>
</reference>
<dbReference type="Proteomes" id="UP001183604">
    <property type="component" value="Unassembled WGS sequence"/>
</dbReference>
<keyword evidence="5" id="KW-1185">Reference proteome</keyword>
<dbReference type="EMBL" id="JAVDYD010000001">
    <property type="protein sequence ID" value="MDR7340326.1"/>
    <property type="molecule type" value="Genomic_DNA"/>
</dbReference>
<dbReference type="AlphaFoldDB" id="A0A9X3T9M9"/>
<keyword evidence="1" id="KW-0472">Membrane</keyword>
<accession>A0A9X3T9M9</accession>
<reference evidence="2" key="1">
    <citation type="submission" date="2022-12" db="EMBL/GenBank/DDBJ databases">
        <title>Gycomyces niveus sp.nov., a novel actinomycete isolated from soil in Shouguang.</title>
        <authorList>
            <person name="Yang X."/>
        </authorList>
    </citation>
    <scope>NUCLEOTIDE SEQUENCE</scope>
    <source>
        <strain evidence="2">DSM 44724</strain>
    </source>
</reference>
<name>A0A9X3T9M9_9ACTN</name>
<dbReference type="EMBL" id="JAPZVQ010000011">
    <property type="protein sequence ID" value="MDA1386683.1"/>
    <property type="molecule type" value="Genomic_DNA"/>
</dbReference>
<proteinExistence type="predicted"/>
<dbReference type="RefSeq" id="WP_270123165.1">
    <property type="nucleotide sequence ID" value="NZ_BAAAOM010000003.1"/>
</dbReference>
<evidence type="ECO:0000313" key="2">
    <source>
        <dbReference type="EMBL" id="MDA1386683.1"/>
    </source>
</evidence>
<keyword evidence="1" id="KW-0812">Transmembrane</keyword>
<sequence length="228" mass="24244">MTEHAPADRPDPTPPLAPGWGRSRWKPLAAIATVLGLLAITVLVWQPWDRFGSTCAEDDSHLIDDEARLCYRIPDGWSAMTDAEREAAAELTGSEVPTSGLHSSEDVFVLVEVHSLGAYFGGEVPDEELRIQAELVAVSSPAVVHADHSIESEAFTIGDHQAATATASVPGAGVGADDMTLWVRATVVDLGEEQSVLWTMTVGSTADLDGEDGAIAILDEIHDSIDIH</sequence>
<evidence type="ECO:0000313" key="5">
    <source>
        <dbReference type="Proteomes" id="UP001183604"/>
    </source>
</evidence>
<feature type="transmembrane region" description="Helical" evidence="1">
    <location>
        <begin position="28"/>
        <end position="48"/>
    </location>
</feature>
<evidence type="ECO:0000313" key="4">
    <source>
        <dbReference type="Proteomes" id="UP001145799"/>
    </source>
</evidence>